<dbReference type="EC" id="3.2.1.67" evidence="13"/>
<keyword evidence="3" id="KW-0964">Secreted</keyword>
<keyword evidence="6" id="KW-1015">Disulfide bond</keyword>
<keyword evidence="16" id="KW-0456">Lyase</keyword>
<evidence type="ECO:0000256" key="4">
    <source>
        <dbReference type="ARBA" id="ARBA00022729"/>
    </source>
</evidence>
<gene>
    <name evidence="16" type="ORF">C8Q71DRAFT_843927</name>
</gene>
<evidence type="ECO:0000256" key="8">
    <source>
        <dbReference type="ARBA" id="ARBA00023277"/>
    </source>
</evidence>
<keyword evidence="11" id="KW-0624">Polysaccharide degradation</keyword>
<evidence type="ECO:0000256" key="14">
    <source>
        <dbReference type="ARBA" id="ARBA00048766"/>
    </source>
</evidence>
<dbReference type="InterPro" id="IPR011050">
    <property type="entry name" value="Pectin_lyase_fold/virulence"/>
</dbReference>
<evidence type="ECO:0000313" key="17">
    <source>
        <dbReference type="Proteomes" id="UP000814176"/>
    </source>
</evidence>
<evidence type="ECO:0000256" key="7">
    <source>
        <dbReference type="ARBA" id="ARBA00023180"/>
    </source>
</evidence>
<keyword evidence="9 15" id="KW-0326">Glycosidase</keyword>
<dbReference type="RefSeq" id="XP_047772713.1">
    <property type="nucleotide sequence ID" value="XM_047926579.1"/>
</dbReference>
<dbReference type="InterPro" id="IPR000743">
    <property type="entry name" value="Glyco_hydro_28"/>
</dbReference>
<reference evidence="16 17" key="1">
    <citation type="journal article" date="2021" name="Environ. Microbiol.">
        <title>Gene family expansions and transcriptome signatures uncover fungal adaptations to wood decay.</title>
        <authorList>
            <person name="Hage H."/>
            <person name="Miyauchi S."/>
            <person name="Viragh M."/>
            <person name="Drula E."/>
            <person name="Min B."/>
            <person name="Chaduli D."/>
            <person name="Navarro D."/>
            <person name="Favel A."/>
            <person name="Norest M."/>
            <person name="Lesage-Meessen L."/>
            <person name="Balint B."/>
            <person name="Merenyi Z."/>
            <person name="de Eugenio L."/>
            <person name="Morin E."/>
            <person name="Martinez A.T."/>
            <person name="Baldrian P."/>
            <person name="Stursova M."/>
            <person name="Martinez M.J."/>
            <person name="Novotny C."/>
            <person name="Magnuson J.K."/>
            <person name="Spatafora J.W."/>
            <person name="Maurice S."/>
            <person name="Pangilinan J."/>
            <person name="Andreopoulos W."/>
            <person name="LaButti K."/>
            <person name="Hundley H."/>
            <person name="Na H."/>
            <person name="Kuo A."/>
            <person name="Barry K."/>
            <person name="Lipzen A."/>
            <person name="Henrissat B."/>
            <person name="Riley R."/>
            <person name="Ahrendt S."/>
            <person name="Nagy L.G."/>
            <person name="Grigoriev I.V."/>
            <person name="Martin F."/>
            <person name="Rosso M.N."/>
        </authorList>
    </citation>
    <scope>NUCLEOTIDE SEQUENCE [LARGE SCALE GENOMIC DNA]</scope>
    <source>
        <strain evidence="16 17">CIRM-BRFM 1785</strain>
    </source>
</reference>
<keyword evidence="5 15" id="KW-0378">Hydrolase</keyword>
<dbReference type="InterPro" id="IPR012334">
    <property type="entry name" value="Pectin_lyas_fold"/>
</dbReference>
<evidence type="ECO:0000256" key="15">
    <source>
        <dbReference type="RuleBase" id="RU361169"/>
    </source>
</evidence>
<dbReference type="SUPFAM" id="SSF51126">
    <property type="entry name" value="Pectin lyase-like"/>
    <property type="match status" value="1"/>
</dbReference>
<comment type="similarity">
    <text evidence="2 15">Belongs to the glycosyl hydrolase 28 family.</text>
</comment>
<evidence type="ECO:0000256" key="9">
    <source>
        <dbReference type="ARBA" id="ARBA00023295"/>
    </source>
</evidence>
<accession>A0ABQ8JY87</accession>
<evidence type="ECO:0000256" key="13">
    <source>
        <dbReference type="ARBA" id="ARBA00038933"/>
    </source>
</evidence>
<evidence type="ECO:0000256" key="6">
    <source>
        <dbReference type="ARBA" id="ARBA00023157"/>
    </source>
</evidence>
<keyword evidence="7" id="KW-0325">Glycoprotein</keyword>
<protein>
    <recommendedName>
        <fullName evidence="13">galacturonan 1,4-alpha-galacturonidase</fullName>
        <ecNumber evidence="13">3.2.1.67</ecNumber>
    </recommendedName>
</protein>
<evidence type="ECO:0000256" key="11">
    <source>
        <dbReference type="ARBA" id="ARBA00023326"/>
    </source>
</evidence>
<evidence type="ECO:0000313" key="16">
    <source>
        <dbReference type="EMBL" id="KAH9829219.1"/>
    </source>
</evidence>
<sequence length="480" mass="52786">MFPVARSTIRSLEMMPRLTSVLLVSLCFARTFVSAFQYFADNKTCTLEPLGSGQDDTSQIEAAIALCGHYGTTVFAPGEYNVTRKMTWDLVESRVDLHGYLNFVADLPYWMYPENTYRVIFIQSQASWFVITGNDFVVDAHNTGGIIGNGQYWWSWYGNGTRIDGDGRPVALTVYRALRGTIANFRIEGQPFWCNAVAESQSVVYDGMYCNATNADPLYYNQNIVWNTDGIDTFRSDNITLLNWDITLGDDCIAIKGNSTNVYAKNITCTGGTGIAFGSLGQYYNLYDNVENITLEDITMIRPDPTIQPYMEHGVYLKSWTGTTIGFPPAEGGGGPGTTTGVIARNFNLDNVTYPIQLYQTNSGHAGDAPSKYQFGGLTFVNFTGTASTDLQCSPAAPCPDLSFKNIDIETPSGTAATYNCYNVVSQTGLSGKPHRAGLPAGSLLLSNVRVASQRATRRHELKAIPLMRRGPVKKCVVFR</sequence>
<evidence type="ECO:0000256" key="12">
    <source>
        <dbReference type="ARBA" id="ARBA00037312"/>
    </source>
</evidence>
<dbReference type="PANTHER" id="PTHR31736">
    <property type="match status" value="1"/>
</dbReference>
<dbReference type="GO" id="GO:0016829">
    <property type="term" value="F:lyase activity"/>
    <property type="evidence" value="ECO:0007669"/>
    <property type="project" value="UniProtKB-KW"/>
</dbReference>
<proteinExistence type="inferred from homology"/>
<dbReference type="EMBL" id="JADCUA010000041">
    <property type="protein sequence ID" value="KAH9829219.1"/>
    <property type="molecule type" value="Genomic_DNA"/>
</dbReference>
<evidence type="ECO:0000256" key="1">
    <source>
        <dbReference type="ARBA" id="ARBA00004613"/>
    </source>
</evidence>
<dbReference type="PANTHER" id="PTHR31736:SF12">
    <property type="entry name" value="EXO-POLYGALACTURONASE, PUTATIVE-RELATED"/>
    <property type="match status" value="1"/>
</dbReference>
<keyword evidence="8" id="KW-0119">Carbohydrate metabolism</keyword>
<keyword evidence="17" id="KW-1185">Reference proteome</keyword>
<comment type="function">
    <text evidence="12">Specific in hydrolyzing the terminal glycosidic bond of polygalacturonic acid and oligogalacturonates.</text>
</comment>
<evidence type="ECO:0000256" key="10">
    <source>
        <dbReference type="ARBA" id="ARBA00023316"/>
    </source>
</evidence>
<organism evidence="16 17">
    <name type="scientific">Rhodofomes roseus</name>
    <dbReference type="NCBI Taxonomy" id="34475"/>
    <lineage>
        <taxon>Eukaryota</taxon>
        <taxon>Fungi</taxon>
        <taxon>Dikarya</taxon>
        <taxon>Basidiomycota</taxon>
        <taxon>Agaricomycotina</taxon>
        <taxon>Agaricomycetes</taxon>
        <taxon>Polyporales</taxon>
        <taxon>Rhodofomes</taxon>
    </lineage>
</organism>
<comment type="catalytic activity">
    <reaction evidence="14">
        <text>[(1-&gt;4)-alpha-D-galacturonosyl](n) + H2O = alpha-D-galacturonate + [(1-&gt;4)-alpha-D-galacturonosyl](n-1)</text>
        <dbReference type="Rhea" id="RHEA:14117"/>
        <dbReference type="Rhea" id="RHEA-COMP:14570"/>
        <dbReference type="Rhea" id="RHEA-COMP:14572"/>
        <dbReference type="ChEBI" id="CHEBI:15377"/>
        <dbReference type="ChEBI" id="CHEBI:58658"/>
        <dbReference type="ChEBI" id="CHEBI:140523"/>
        <dbReference type="EC" id="3.2.1.67"/>
    </reaction>
</comment>
<dbReference type="Gene3D" id="2.160.20.10">
    <property type="entry name" value="Single-stranded right-handed beta-helix, Pectin lyase-like"/>
    <property type="match status" value="1"/>
</dbReference>
<dbReference type="GeneID" id="72007311"/>
<evidence type="ECO:0000256" key="2">
    <source>
        <dbReference type="ARBA" id="ARBA00008834"/>
    </source>
</evidence>
<dbReference type="Pfam" id="PF00295">
    <property type="entry name" value="Glyco_hydro_28"/>
    <property type="match status" value="1"/>
</dbReference>
<keyword evidence="4" id="KW-0732">Signal</keyword>
<name>A0ABQ8JY87_9APHY</name>
<evidence type="ECO:0000256" key="5">
    <source>
        <dbReference type="ARBA" id="ARBA00022801"/>
    </source>
</evidence>
<comment type="subcellular location">
    <subcellularLocation>
        <location evidence="1">Secreted</location>
    </subcellularLocation>
</comment>
<keyword evidence="10" id="KW-0961">Cell wall biogenesis/degradation</keyword>
<dbReference type="Proteomes" id="UP000814176">
    <property type="component" value="Unassembled WGS sequence"/>
</dbReference>
<evidence type="ECO:0000256" key="3">
    <source>
        <dbReference type="ARBA" id="ARBA00022525"/>
    </source>
</evidence>
<comment type="caution">
    <text evidence="16">The sequence shown here is derived from an EMBL/GenBank/DDBJ whole genome shotgun (WGS) entry which is preliminary data.</text>
</comment>